<dbReference type="AlphaFoldDB" id="A0A1F5S4N5"/>
<dbReference type="SUPFAM" id="SSF50104">
    <property type="entry name" value="Translation proteins SH3-like domain"/>
    <property type="match status" value="1"/>
</dbReference>
<sequence length="128" mass="14712">MPDEIKETKEEATVVTKNELPELRPGQTIRIHQQIQEIETTEEKGKKKIKERKRVQIFEGIIISKKGGKEKGATITVRKISNGIGVEKIFPLELPTIVKIEVVKRAEVRRAKLHYLKTYTKKLKEVAL</sequence>
<evidence type="ECO:0000256" key="5">
    <source>
        <dbReference type="ARBA" id="ARBA00035493"/>
    </source>
</evidence>
<dbReference type="PANTHER" id="PTHR15680">
    <property type="entry name" value="RIBOSOMAL PROTEIN L19"/>
    <property type="match status" value="1"/>
</dbReference>
<comment type="caution">
    <text evidence="6">The sequence shown here is derived from an EMBL/GenBank/DDBJ whole genome shotgun (WGS) entry which is preliminary data.</text>
</comment>
<gene>
    <name evidence="6" type="ORF">A2257_02520</name>
</gene>
<keyword evidence="2 6" id="KW-0689">Ribosomal protein</keyword>
<name>A0A1F5S4N5_9BACT</name>
<dbReference type="GO" id="GO:0006412">
    <property type="term" value="P:translation"/>
    <property type="evidence" value="ECO:0007669"/>
    <property type="project" value="InterPro"/>
</dbReference>
<protein>
    <recommendedName>
        <fullName evidence="4">Large ribosomal subunit protein bL19</fullName>
    </recommendedName>
    <alternativeName>
        <fullName evidence="5">50S ribosomal protein L19</fullName>
    </alternativeName>
</protein>
<keyword evidence="3" id="KW-0687">Ribonucleoprotein</keyword>
<dbReference type="EMBL" id="MFGA01000002">
    <property type="protein sequence ID" value="OGF21647.1"/>
    <property type="molecule type" value="Genomic_DNA"/>
</dbReference>
<dbReference type="InterPro" id="IPR038657">
    <property type="entry name" value="Ribosomal_bL19_sf"/>
</dbReference>
<evidence type="ECO:0000256" key="1">
    <source>
        <dbReference type="ARBA" id="ARBA00005781"/>
    </source>
</evidence>
<comment type="similarity">
    <text evidence="1">Belongs to the bacterial ribosomal protein bL19 family.</text>
</comment>
<evidence type="ECO:0000256" key="4">
    <source>
        <dbReference type="ARBA" id="ARBA00035171"/>
    </source>
</evidence>
<reference evidence="6 7" key="1">
    <citation type="journal article" date="2016" name="Nat. Commun.">
        <title>Thousands of microbial genomes shed light on interconnected biogeochemical processes in an aquifer system.</title>
        <authorList>
            <person name="Anantharaman K."/>
            <person name="Brown C.T."/>
            <person name="Hug L.A."/>
            <person name="Sharon I."/>
            <person name="Castelle C.J."/>
            <person name="Probst A.J."/>
            <person name="Thomas B.C."/>
            <person name="Singh A."/>
            <person name="Wilkins M.J."/>
            <person name="Karaoz U."/>
            <person name="Brodie E.L."/>
            <person name="Williams K.H."/>
            <person name="Hubbard S.S."/>
            <person name="Banfield J.F."/>
        </authorList>
    </citation>
    <scope>NUCLEOTIDE SEQUENCE [LARGE SCALE GENOMIC DNA]</scope>
</reference>
<dbReference type="GO" id="GO:0022625">
    <property type="term" value="C:cytosolic large ribosomal subunit"/>
    <property type="evidence" value="ECO:0007669"/>
    <property type="project" value="TreeGrafter"/>
</dbReference>
<dbReference type="Proteomes" id="UP000177407">
    <property type="component" value="Unassembled WGS sequence"/>
</dbReference>
<evidence type="ECO:0000313" key="6">
    <source>
        <dbReference type="EMBL" id="OGF21647.1"/>
    </source>
</evidence>
<accession>A0A1F5S4N5</accession>
<evidence type="ECO:0000256" key="2">
    <source>
        <dbReference type="ARBA" id="ARBA00022980"/>
    </source>
</evidence>
<dbReference type="NCBIfam" id="TIGR01024">
    <property type="entry name" value="rplS_bact"/>
    <property type="match status" value="1"/>
</dbReference>
<organism evidence="6 7">
    <name type="scientific">Candidatus Falkowbacteria bacterium RIFOXYA2_FULL_38_12</name>
    <dbReference type="NCBI Taxonomy" id="1797993"/>
    <lineage>
        <taxon>Bacteria</taxon>
        <taxon>Candidatus Falkowiibacteriota</taxon>
    </lineage>
</organism>
<proteinExistence type="inferred from homology"/>
<dbReference type="InterPro" id="IPR001857">
    <property type="entry name" value="Ribosomal_bL19"/>
</dbReference>
<dbReference type="InterPro" id="IPR008991">
    <property type="entry name" value="Translation_prot_SH3-like_sf"/>
</dbReference>
<dbReference type="Pfam" id="PF01245">
    <property type="entry name" value="Ribosomal_L19"/>
    <property type="match status" value="1"/>
</dbReference>
<dbReference type="GO" id="GO:0003735">
    <property type="term" value="F:structural constituent of ribosome"/>
    <property type="evidence" value="ECO:0007669"/>
    <property type="project" value="InterPro"/>
</dbReference>
<dbReference type="Gene3D" id="2.30.30.790">
    <property type="match status" value="1"/>
</dbReference>
<evidence type="ECO:0000256" key="3">
    <source>
        <dbReference type="ARBA" id="ARBA00023274"/>
    </source>
</evidence>
<evidence type="ECO:0000313" key="7">
    <source>
        <dbReference type="Proteomes" id="UP000177407"/>
    </source>
</evidence>
<dbReference type="PANTHER" id="PTHR15680:SF9">
    <property type="entry name" value="LARGE RIBOSOMAL SUBUNIT PROTEIN BL19M"/>
    <property type="match status" value="1"/>
</dbReference>